<dbReference type="CDD" id="cd22835">
    <property type="entry name" value="Gal_Rha_Lectin_SML_rpt2"/>
    <property type="match status" value="5"/>
</dbReference>
<feature type="domain" description="SUEL-type lectin" evidence="5">
    <location>
        <begin position="41"/>
        <end position="130"/>
    </location>
</feature>
<dbReference type="GeneID" id="102219016"/>
<protein>
    <submittedName>
        <fullName evidence="6">Rhamnose-binding lectin-like</fullName>
    </submittedName>
</protein>
<evidence type="ECO:0000313" key="7">
    <source>
        <dbReference type="Proteomes" id="UP000002852"/>
    </source>
</evidence>
<feature type="domain" description="SUEL-type lectin" evidence="5">
    <location>
        <begin position="449"/>
        <end position="538"/>
    </location>
</feature>
<keyword evidence="3" id="KW-0677">Repeat</keyword>
<dbReference type="InParanoid" id="A0A3B5Q987"/>
<keyword evidence="4" id="KW-0472">Membrane</keyword>
<name>A0A3B5Q987_XIPMA</name>
<feature type="transmembrane region" description="Helical" evidence="4">
    <location>
        <begin position="12"/>
        <end position="33"/>
    </location>
</feature>
<accession>A0A3B5Q987</accession>
<dbReference type="GO" id="GO:0030246">
    <property type="term" value="F:carbohydrate binding"/>
    <property type="evidence" value="ECO:0007669"/>
    <property type="project" value="UniProtKB-KW"/>
</dbReference>
<dbReference type="KEGG" id="xma:102219016"/>
<keyword evidence="1" id="KW-0348">Hemagglutinin</keyword>
<evidence type="ECO:0000256" key="2">
    <source>
        <dbReference type="ARBA" id="ARBA00022734"/>
    </source>
</evidence>
<organism evidence="6 7">
    <name type="scientific">Xiphophorus maculatus</name>
    <name type="common">Southern platyfish</name>
    <name type="synonym">Platypoecilus maculatus</name>
    <dbReference type="NCBI Taxonomy" id="8083"/>
    <lineage>
        <taxon>Eukaryota</taxon>
        <taxon>Metazoa</taxon>
        <taxon>Chordata</taxon>
        <taxon>Craniata</taxon>
        <taxon>Vertebrata</taxon>
        <taxon>Euteleostomi</taxon>
        <taxon>Actinopterygii</taxon>
        <taxon>Neopterygii</taxon>
        <taxon>Teleostei</taxon>
        <taxon>Neoteleostei</taxon>
        <taxon>Acanthomorphata</taxon>
        <taxon>Ovalentaria</taxon>
        <taxon>Atherinomorphae</taxon>
        <taxon>Cyprinodontiformes</taxon>
        <taxon>Poeciliidae</taxon>
        <taxon>Poeciliinae</taxon>
        <taxon>Xiphophorus</taxon>
    </lineage>
</organism>
<feature type="domain" description="SUEL-type lectin" evidence="5">
    <location>
        <begin position="245"/>
        <end position="334"/>
    </location>
</feature>
<evidence type="ECO:0000256" key="3">
    <source>
        <dbReference type="ARBA" id="ARBA00022737"/>
    </source>
</evidence>
<evidence type="ECO:0000256" key="1">
    <source>
        <dbReference type="ARBA" id="ARBA00022546"/>
    </source>
</evidence>
<dbReference type="Gene3D" id="2.60.120.740">
    <property type="match status" value="5"/>
</dbReference>
<dbReference type="AlphaFoldDB" id="A0A3B5Q987"/>
<dbReference type="OrthoDB" id="1100386at2759"/>
<evidence type="ECO:0000259" key="5">
    <source>
        <dbReference type="PROSITE" id="PS50228"/>
    </source>
</evidence>
<evidence type="ECO:0000256" key="4">
    <source>
        <dbReference type="SAM" id="Phobius"/>
    </source>
</evidence>
<dbReference type="Pfam" id="PF02140">
    <property type="entry name" value="SUEL_Lectin"/>
    <property type="match status" value="5"/>
</dbReference>
<reference evidence="6" key="4">
    <citation type="submission" date="2025-09" db="UniProtKB">
        <authorList>
            <consortium name="Ensembl"/>
        </authorList>
    </citation>
    <scope>IDENTIFICATION</scope>
    <source>
        <strain evidence="6">JP 163 A</strain>
    </source>
</reference>
<keyword evidence="4" id="KW-0812">Transmembrane</keyword>
<dbReference type="Ensembl" id="ENSXMAT00000035776.1">
    <property type="protein sequence ID" value="ENSXMAP00000026656.1"/>
    <property type="gene ID" value="ENSXMAG00000026674.1"/>
</dbReference>
<reference evidence="6" key="3">
    <citation type="submission" date="2025-08" db="UniProtKB">
        <authorList>
            <consortium name="Ensembl"/>
        </authorList>
    </citation>
    <scope>IDENTIFICATION</scope>
    <source>
        <strain evidence="6">JP 163 A</strain>
    </source>
</reference>
<dbReference type="PANTHER" id="PTHR46780">
    <property type="entry name" value="PROTEIN EVA-1"/>
    <property type="match status" value="1"/>
</dbReference>
<dbReference type="GeneTree" id="ENSGT00940000154285"/>
<keyword evidence="4" id="KW-1133">Transmembrane helix</keyword>
<feature type="domain" description="SUEL-type lectin" evidence="5">
    <location>
        <begin position="347"/>
        <end position="436"/>
    </location>
</feature>
<dbReference type="PROSITE" id="PS50228">
    <property type="entry name" value="SUEL_LECTIN"/>
    <property type="match status" value="5"/>
</dbReference>
<dbReference type="InterPro" id="IPR043159">
    <property type="entry name" value="Lectin_gal-bd_sf"/>
</dbReference>
<feature type="domain" description="SUEL-type lectin" evidence="5">
    <location>
        <begin position="143"/>
        <end position="232"/>
    </location>
</feature>
<dbReference type="OMA" id="CLGRNNC"/>
<dbReference type="Proteomes" id="UP000002852">
    <property type="component" value="Unassembled WGS sequence"/>
</dbReference>
<keyword evidence="7" id="KW-1185">Reference proteome</keyword>
<dbReference type="InterPro" id="IPR000922">
    <property type="entry name" value="Lectin_gal-bd_dom"/>
</dbReference>
<keyword evidence="2" id="KW-0430">Lectin</keyword>
<sequence>MSDQLLPASIQLSVMLYSALFLAVSCVLITSAGSQKLHVVACEGSVAQLKCENGEVISVTSATYGRRDQQTCIAGRPTNQITNVQCSRSSDSVGQSCNGKQSCSITASNSVFGDPCVGTYKYLEVEYKCENPEKKPQSGPTVACEGSVAQLQCDGGKVISVTSATYGRRDQQTCIAGRPTNQITNVQCSRSSDSVGQSCNGKQSCSITASNSVFGDPCVGTYKYLEVEYKCENPEKKPQSGPTVACEGSVAQLQCDGGKVISVTSATYGRRDQQTCIAGRPTNQITNVQCSRSSDSVGQSCNGKQSCSITASNSVFGDPCVGTYKYLEVEYKCENPEKKPQSGPTVACEGSVAQLQCDGGKVISVTSATYGRRDQQTCIAGRPTNQITNVQCSRSSDSVGQSCNGKQSCSITASNSVFGDPCVGTYKYLEVEYKCENPERKPQNGPTVACEGSVAQLQCDKGEVISVTSATYGRRDQKTCIAGRPTNQITNVQCSRSSDSVGQRCNGKQLCNVEASNSMFGDPCVGTYKYLEVDYICYAFLTG</sequence>
<proteinExistence type="predicted"/>
<reference evidence="7" key="2">
    <citation type="journal article" date="2013" name="Nat. Genet.">
        <title>The genome of the platyfish, Xiphophorus maculatus, provides insights into evolutionary adaptation and several complex traits.</title>
        <authorList>
            <person name="Schartl M."/>
            <person name="Walter R.B."/>
            <person name="Shen Y."/>
            <person name="Garcia T."/>
            <person name="Catchen J."/>
            <person name="Amores A."/>
            <person name="Braasch I."/>
            <person name="Chalopin D."/>
            <person name="Volff J.N."/>
            <person name="Lesch K.P."/>
            <person name="Bisazza A."/>
            <person name="Minx P."/>
            <person name="Hillier L."/>
            <person name="Wilson R.K."/>
            <person name="Fuerstenberg S."/>
            <person name="Boore J."/>
            <person name="Searle S."/>
            <person name="Postlethwait J.H."/>
            <person name="Warren W.C."/>
        </authorList>
    </citation>
    <scope>NUCLEOTIDE SEQUENCE [LARGE SCALE GENOMIC DNA]</scope>
    <source>
        <strain evidence="7">JP 163 A</strain>
    </source>
</reference>
<evidence type="ECO:0000313" key="6">
    <source>
        <dbReference type="Ensembl" id="ENSXMAP00000026656.1"/>
    </source>
</evidence>
<dbReference type="FunFam" id="2.60.120.740:FF:000003">
    <property type="entry name" value="Protein eva-1 homolog C"/>
    <property type="match status" value="5"/>
</dbReference>
<dbReference type="RefSeq" id="XP_023192362.1">
    <property type="nucleotide sequence ID" value="XM_023336594.1"/>
</dbReference>
<reference evidence="7" key="1">
    <citation type="submission" date="2012-01" db="EMBL/GenBank/DDBJ databases">
        <authorList>
            <person name="Walter R."/>
            <person name="Schartl M."/>
            <person name="Warren W."/>
        </authorList>
    </citation>
    <scope>NUCLEOTIDE SEQUENCE [LARGE SCALE GENOMIC DNA]</scope>
    <source>
        <strain evidence="7">JP 163 A</strain>
    </source>
</reference>